<dbReference type="EMBL" id="JBHTLX010000020">
    <property type="protein sequence ID" value="MFD1248935.1"/>
    <property type="molecule type" value="Genomic_DNA"/>
</dbReference>
<dbReference type="SUPFAM" id="SSF63829">
    <property type="entry name" value="Calcium-dependent phosphotriesterase"/>
    <property type="match status" value="1"/>
</dbReference>
<keyword evidence="3" id="KW-1185">Reference proteome</keyword>
<dbReference type="NCBIfam" id="NF033206">
    <property type="entry name" value="ScyE_fam"/>
    <property type="match status" value="1"/>
</dbReference>
<reference evidence="3" key="1">
    <citation type="journal article" date="2019" name="Int. J. Syst. Evol. Microbiol.">
        <title>The Global Catalogue of Microorganisms (GCM) 10K type strain sequencing project: providing services to taxonomists for standard genome sequencing and annotation.</title>
        <authorList>
            <consortium name="The Broad Institute Genomics Platform"/>
            <consortium name="The Broad Institute Genome Sequencing Center for Infectious Disease"/>
            <person name="Wu L."/>
            <person name="Ma J."/>
        </authorList>
    </citation>
    <scope>NUCLEOTIDE SEQUENCE [LARGE SCALE GENOMIC DNA]</scope>
    <source>
        <strain evidence="3">CCUG 52478</strain>
    </source>
</reference>
<evidence type="ECO:0000313" key="2">
    <source>
        <dbReference type="EMBL" id="MFD1248935.1"/>
    </source>
</evidence>
<evidence type="ECO:0000256" key="1">
    <source>
        <dbReference type="SAM" id="SignalP"/>
    </source>
</evidence>
<organism evidence="2 3">
    <name type="scientific">Nocardioides ginsengisoli</name>
    <dbReference type="NCBI Taxonomy" id="363868"/>
    <lineage>
        <taxon>Bacteria</taxon>
        <taxon>Bacillati</taxon>
        <taxon>Actinomycetota</taxon>
        <taxon>Actinomycetes</taxon>
        <taxon>Propionibacteriales</taxon>
        <taxon>Nocardioidaceae</taxon>
        <taxon>Nocardioides</taxon>
    </lineage>
</organism>
<evidence type="ECO:0000313" key="3">
    <source>
        <dbReference type="Proteomes" id="UP001597229"/>
    </source>
</evidence>
<name>A0ABW3W1F9_9ACTN</name>
<dbReference type="Proteomes" id="UP001597229">
    <property type="component" value="Unassembled WGS sequence"/>
</dbReference>
<accession>A0ABW3W1F9</accession>
<keyword evidence="1" id="KW-0732">Signal</keyword>
<gene>
    <name evidence="2" type="ORF">ACFQ3F_14135</name>
</gene>
<dbReference type="RefSeq" id="WP_367917204.1">
    <property type="nucleotide sequence ID" value="NZ_BAABAC010000003.1"/>
</dbReference>
<feature type="chain" id="PRO_5047266005" evidence="1">
    <location>
        <begin position="25"/>
        <end position="400"/>
    </location>
</feature>
<dbReference type="Gene3D" id="2.130.10.10">
    <property type="entry name" value="YVTN repeat-like/Quinoprotein amine dehydrogenase"/>
    <property type="match status" value="1"/>
</dbReference>
<feature type="signal peptide" evidence="1">
    <location>
        <begin position="1"/>
        <end position="24"/>
    </location>
</feature>
<dbReference type="InterPro" id="IPR015943">
    <property type="entry name" value="WD40/YVTN_repeat-like_dom_sf"/>
</dbReference>
<proteinExistence type="predicted"/>
<dbReference type="InterPro" id="IPR048031">
    <property type="entry name" value="ScyD/ScyE-like"/>
</dbReference>
<sequence length="400" mass="41853">MAVRRLRSRVLASAVSVVALSAGALVPTGVTYAASSPTITPVLGGLAAPRGIAFDGQGSMYVVESGVAGEGPVGMTHSGKVSKYRWGSSKPAWSTQFNSLYATEDPSAPPDVLGPEGISAFGRGCMKHHRHGRHNGCQVRLITSESTPGILAATNGQVNDPQAGHLYRLDGATGAATSKSDVGSQMYQWTGDHVDLFPSDFPDSNPYGVLVMKDARTGRIRTFVADAGANTISEIRRNGTARVVSYLPNEDFGAFRDSTPTCIAQGPDGYLYVGTLDFVSNLFVPPGTGGFSQVWRVDPNANFPTEPTVWASGLTTITACTFDRHGNFWATEMFAGGLNATPPGDIVRIPFKHPTRQHHIGAGQLPVPGGIAQGPDGAMYVTVGSAAPGANGGVMRVATH</sequence>
<comment type="caution">
    <text evidence="2">The sequence shown here is derived from an EMBL/GenBank/DDBJ whole genome shotgun (WGS) entry which is preliminary data.</text>
</comment>
<protein>
    <submittedName>
        <fullName evidence="2">ScyD/ScyE family protein</fullName>
    </submittedName>
</protein>